<keyword evidence="15" id="KW-0175">Coiled coil</keyword>
<evidence type="ECO:0000256" key="11">
    <source>
        <dbReference type="ARBA" id="ARBA00025198"/>
    </source>
</evidence>
<name>A0A178MIA8_9CHLR</name>
<organism evidence="16 17">
    <name type="scientific">Chloroflexus islandicus</name>
    <dbReference type="NCBI Taxonomy" id="1707952"/>
    <lineage>
        <taxon>Bacteria</taxon>
        <taxon>Bacillati</taxon>
        <taxon>Chloroflexota</taxon>
        <taxon>Chloroflexia</taxon>
        <taxon>Chloroflexales</taxon>
        <taxon>Chloroflexineae</taxon>
        <taxon>Chloroflexaceae</taxon>
        <taxon>Chloroflexus</taxon>
    </lineage>
</organism>
<dbReference type="InterPro" id="IPR028987">
    <property type="entry name" value="ATP_synth_B-like_membr_sf"/>
</dbReference>
<sequence>MEALGINLTLFLAQLINFLLLIFILRALLYRPVMNLLNERTKRIEESVRDAEKVREQLANAKRDYEAELAKARQEAAKIVAQAQERAKQQEAEIIAQARREAERLKEEARAQAEQERARMMSEAKTQIADLVTLTASRVLGAELQARGHDALIAESLKALDRRN</sequence>
<proteinExistence type="inferred from homology"/>
<comment type="caution">
    <text evidence="16">The sequence shown here is derived from an EMBL/GenBank/DDBJ whole genome shotgun (WGS) entry which is preliminary data.</text>
</comment>
<keyword evidence="7 13" id="KW-1133">Transmembrane helix</keyword>
<evidence type="ECO:0000256" key="12">
    <source>
        <dbReference type="ARBA" id="ARBA00037847"/>
    </source>
</evidence>
<dbReference type="OrthoDB" id="163094at2"/>
<dbReference type="EMBL" id="LWQS01000033">
    <property type="protein sequence ID" value="OAN48293.1"/>
    <property type="molecule type" value="Genomic_DNA"/>
</dbReference>
<accession>A0A178MIA8</accession>
<evidence type="ECO:0000256" key="6">
    <source>
        <dbReference type="ARBA" id="ARBA00022781"/>
    </source>
</evidence>
<evidence type="ECO:0000256" key="13">
    <source>
        <dbReference type="HAMAP-Rule" id="MF_01398"/>
    </source>
</evidence>
<dbReference type="Gene3D" id="6.10.250.1580">
    <property type="match status" value="1"/>
</dbReference>
<keyword evidence="9 13" id="KW-0472">Membrane</keyword>
<keyword evidence="8 13" id="KW-0406">Ion transport</keyword>
<keyword evidence="5 13" id="KW-0812">Transmembrane</keyword>
<keyword evidence="6 13" id="KW-0375">Hydrogen ion transport</keyword>
<dbReference type="STRING" id="1707952.A6A03_08895"/>
<dbReference type="InterPro" id="IPR050059">
    <property type="entry name" value="ATP_synthase_B_chain"/>
</dbReference>
<dbReference type="CDD" id="cd06503">
    <property type="entry name" value="ATP-synt_Fo_b"/>
    <property type="match status" value="1"/>
</dbReference>
<keyword evidence="3 13" id="KW-1003">Cell membrane</keyword>
<dbReference type="RefSeq" id="WP_066783300.1">
    <property type="nucleotide sequence ID" value="NZ_LWQS01000033.1"/>
</dbReference>
<protein>
    <recommendedName>
        <fullName evidence="13">ATP synthase subunit b</fullName>
    </recommendedName>
    <alternativeName>
        <fullName evidence="13">ATP synthase F(0) sector subunit b</fullName>
    </alternativeName>
    <alternativeName>
        <fullName evidence="13">ATPase subunit I</fullName>
    </alternativeName>
    <alternativeName>
        <fullName evidence="13">F-type ATPase subunit b</fullName>
        <shortName evidence="13">F-ATPase subunit b</shortName>
    </alternativeName>
</protein>
<keyword evidence="2 13" id="KW-0813">Transport</keyword>
<dbReference type="AlphaFoldDB" id="A0A178MIA8"/>
<dbReference type="Gene3D" id="1.20.5.620">
    <property type="entry name" value="F1F0 ATP synthase subunit B, membrane domain"/>
    <property type="match status" value="1"/>
</dbReference>
<dbReference type="GO" id="GO:0046961">
    <property type="term" value="F:proton-transporting ATPase activity, rotational mechanism"/>
    <property type="evidence" value="ECO:0007669"/>
    <property type="project" value="TreeGrafter"/>
</dbReference>
<gene>
    <name evidence="13" type="primary">atpF</name>
    <name evidence="16" type="ORF">A6A03_08895</name>
</gene>
<evidence type="ECO:0000256" key="4">
    <source>
        <dbReference type="ARBA" id="ARBA00022547"/>
    </source>
</evidence>
<dbReference type="HAMAP" id="MF_01398">
    <property type="entry name" value="ATP_synth_b_bprime"/>
    <property type="match status" value="1"/>
</dbReference>
<evidence type="ECO:0000256" key="7">
    <source>
        <dbReference type="ARBA" id="ARBA00022989"/>
    </source>
</evidence>
<comment type="subcellular location">
    <subcellularLocation>
        <location evidence="13">Cell membrane</location>
        <topology evidence="13">Single-pass membrane protein</topology>
    </subcellularLocation>
    <subcellularLocation>
        <location evidence="12">Endomembrane system</location>
        <topology evidence="12">Single-pass membrane protein</topology>
    </subcellularLocation>
</comment>
<dbReference type="GO" id="GO:0045259">
    <property type="term" value="C:proton-transporting ATP synthase complex"/>
    <property type="evidence" value="ECO:0007669"/>
    <property type="project" value="UniProtKB-KW"/>
</dbReference>
<evidence type="ECO:0000256" key="10">
    <source>
        <dbReference type="ARBA" id="ARBA00023310"/>
    </source>
</evidence>
<dbReference type="Proteomes" id="UP000078287">
    <property type="component" value="Unassembled WGS sequence"/>
</dbReference>
<evidence type="ECO:0000256" key="15">
    <source>
        <dbReference type="SAM" id="Coils"/>
    </source>
</evidence>
<dbReference type="GO" id="GO:0005886">
    <property type="term" value="C:plasma membrane"/>
    <property type="evidence" value="ECO:0007669"/>
    <property type="project" value="UniProtKB-SubCell"/>
</dbReference>
<evidence type="ECO:0000256" key="5">
    <source>
        <dbReference type="ARBA" id="ARBA00022692"/>
    </source>
</evidence>
<evidence type="ECO:0000256" key="14">
    <source>
        <dbReference type="RuleBase" id="RU003848"/>
    </source>
</evidence>
<evidence type="ECO:0000256" key="3">
    <source>
        <dbReference type="ARBA" id="ARBA00022475"/>
    </source>
</evidence>
<dbReference type="InterPro" id="IPR005864">
    <property type="entry name" value="ATP_synth_F0_bsu_bac"/>
</dbReference>
<reference evidence="16 17" key="1">
    <citation type="submission" date="2016-04" db="EMBL/GenBank/DDBJ databases">
        <title>Chloroflexus islandicus sp. nov., a thermophilic filamentous anoxygenic phototrophic bacterium from geyser Strokkur (Iceland).</title>
        <authorList>
            <person name="Gaisin V.A."/>
            <person name="Kalashnikov A.M."/>
            <person name="Sukhacheva M.V."/>
            <person name="Grouzdev D.S."/>
            <person name="Ivanov T.M."/>
            <person name="Kuznetsov B."/>
            <person name="Gorlenko V.M."/>
        </authorList>
    </citation>
    <scope>NUCLEOTIDE SEQUENCE [LARGE SCALE GENOMIC DNA]</scope>
    <source>
        <strain evidence="17">isl-2</strain>
    </source>
</reference>
<dbReference type="SUPFAM" id="SSF81573">
    <property type="entry name" value="F1F0 ATP synthase subunit B, membrane domain"/>
    <property type="match status" value="1"/>
</dbReference>
<keyword evidence="17" id="KW-1185">Reference proteome</keyword>
<dbReference type="NCBIfam" id="NF011043">
    <property type="entry name" value="PRK14473.1"/>
    <property type="match status" value="1"/>
</dbReference>
<evidence type="ECO:0000313" key="16">
    <source>
        <dbReference type="EMBL" id="OAN48293.1"/>
    </source>
</evidence>
<feature type="transmembrane region" description="Helical" evidence="13">
    <location>
        <begin position="6"/>
        <end position="29"/>
    </location>
</feature>
<evidence type="ECO:0000256" key="2">
    <source>
        <dbReference type="ARBA" id="ARBA00022448"/>
    </source>
</evidence>
<keyword evidence="4 13" id="KW-0138">CF(0)</keyword>
<dbReference type="PANTHER" id="PTHR33445:SF1">
    <property type="entry name" value="ATP SYNTHASE SUBUNIT B"/>
    <property type="match status" value="1"/>
</dbReference>
<comment type="function">
    <text evidence="13">Component of the F(0) channel, it forms part of the peripheral stalk, linking F(1) to F(0).</text>
</comment>
<evidence type="ECO:0000256" key="8">
    <source>
        <dbReference type="ARBA" id="ARBA00023065"/>
    </source>
</evidence>
<dbReference type="NCBIfam" id="TIGR01144">
    <property type="entry name" value="ATP_synt_b"/>
    <property type="match status" value="1"/>
</dbReference>
<comment type="function">
    <text evidence="11 13">F(1)F(0) ATP synthase produces ATP from ADP in the presence of a proton or sodium gradient. F-type ATPases consist of two structural domains, F(1) containing the extramembraneous catalytic core and F(0) containing the membrane proton channel, linked together by a central stalk and a peripheral stalk. During catalysis, ATP synthesis in the catalytic domain of F(1) is coupled via a rotary mechanism of the central stalk subunits to proton translocation.</text>
</comment>
<evidence type="ECO:0000256" key="9">
    <source>
        <dbReference type="ARBA" id="ARBA00023136"/>
    </source>
</evidence>
<comment type="similarity">
    <text evidence="1 13 14">Belongs to the ATPase B chain family.</text>
</comment>
<keyword evidence="10 13" id="KW-0066">ATP synthesis</keyword>
<dbReference type="Pfam" id="PF00430">
    <property type="entry name" value="ATP-synt_B"/>
    <property type="match status" value="1"/>
</dbReference>
<dbReference type="GO" id="GO:0046933">
    <property type="term" value="F:proton-transporting ATP synthase activity, rotational mechanism"/>
    <property type="evidence" value="ECO:0007669"/>
    <property type="project" value="UniProtKB-UniRule"/>
</dbReference>
<evidence type="ECO:0000313" key="17">
    <source>
        <dbReference type="Proteomes" id="UP000078287"/>
    </source>
</evidence>
<evidence type="ECO:0000256" key="1">
    <source>
        <dbReference type="ARBA" id="ARBA00005513"/>
    </source>
</evidence>
<dbReference type="InterPro" id="IPR002146">
    <property type="entry name" value="ATP_synth_b/b'su_bac/chlpt"/>
</dbReference>
<dbReference type="PANTHER" id="PTHR33445">
    <property type="entry name" value="ATP SYNTHASE SUBUNIT B', CHLOROPLASTIC"/>
    <property type="match status" value="1"/>
</dbReference>
<comment type="subunit">
    <text evidence="13">F-type ATPases have 2 components, F(1) - the catalytic core - and F(0) - the membrane proton channel. F(1) has five subunits: alpha(3), beta(3), gamma(1), delta(1), epsilon(1). F(0) has three main subunits: a(1), b(2) and c(10-14). The alpha and beta chains form an alternating ring which encloses part of the gamma chain. F(1) is attached to F(0) by a central stalk formed by the gamma and epsilon chains, while a peripheral stalk is formed by the delta and b chains.</text>
</comment>
<dbReference type="GO" id="GO:0012505">
    <property type="term" value="C:endomembrane system"/>
    <property type="evidence" value="ECO:0007669"/>
    <property type="project" value="UniProtKB-SubCell"/>
</dbReference>
<feature type="coiled-coil region" evidence="15">
    <location>
        <begin position="34"/>
        <end position="126"/>
    </location>
</feature>